<gene>
    <name evidence="3" type="ORF">HNR61_001888</name>
</gene>
<dbReference type="InterPro" id="IPR036390">
    <property type="entry name" value="WH_DNA-bd_sf"/>
</dbReference>
<dbReference type="InterPro" id="IPR036388">
    <property type="entry name" value="WH-like_DNA-bd_sf"/>
</dbReference>
<dbReference type="AlphaFoldDB" id="A0A7W3QKC6"/>
<dbReference type="SUPFAM" id="SSF46785">
    <property type="entry name" value="Winged helix' DNA-binding domain"/>
    <property type="match status" value="1"/>
</dbReference>
<feature type="compositionally biased region" description="Pro residues" evidence="1">
    <location>
        <begin position="137"/>
        <end position="146"/>
    </location>
</feature>
<evidence type="ECO:0000256" key="1">
    <source>
        <dbReference type="SAM" id="MobiDB-lite"/>
    </source>
</evidence>
<name>A0A7W3QKC6_ACTNM</name>
<reference evidence="3 4" key="1">
    <citation type="submission" date="2020-08" db="EMBL/GenBank/DDBJ databases">
        <title>Genomic Encyclopedia of Type Strains, Phase IV (KMG-IV): sequencing the most valuable type-strain genomes for metagenomic binning, comparative biology and taxonomic classification.</title>
        <authorList>
            <person name="Goeker M."/>
        </authorList>
    </citation>
    <scope>NUCLEOTIDE SEQUENCE [LARGE SCALE GENOMIC DNA]</scope>
    <source>
        <strain evidence="3 4">DSM 44197</strain>
    </source>
</reference>
<dbReference type="EMBL" id="JACJIA010000002">
    <property type="protein sequence ID" value="MBA8950275.1"/>
    <property type="molecule type" value="Genomic_DNA"/>
</dbReference>
<feature type="domain" description="HTH marR-type" evidence="2">
    <location>
        <begin position="26"/>
        <end position="125"/>
    </location>
</feature>
<protein>
    <submittedName>
        <fullName evidence="3">DNA-binding MarR family transcriptional regulator</fullName>
    </submittedName>
</protein>
<keyword evidence="3" id="KW-0238">DNA-binding</keyword>
<keyword evidence="4" id="KW-1185">Reference proteome</keyword>
<evidence type="ECO:0000313" key="4">
    <source>
        <dbReference type="Proteomes" id="UP000572680"/>
    </source>
</evidence>
<dbReference type="InterPro" id="IPR052526">
    <property type="entry name" value="HTH-type_Bedaq_tolerance"/>
</dbReference>
<dbReference type="Gene3D" id="1.10.10.10">
    <property type="entry name" value="Winged helix-like DNA-binding domain superfamily/Winged helix DNA-binding domain"/>
    <property type="match status" value="1"/>
</dbReference>
<dbReference type="PANTHER" id="PTHR39515">
    <property type="entry name" value="CONSERVED PROTEIN"/>
    <property type="match status" value="1"/>
</dbReference>
<proteinExistence type="predicted"/>
<accession>A0A7W3QKC6</accession>
<dbReference type="Pfam" id="PF12802">
    <property type="entry name" value="MarR_2"/>
    <property type="match status" value="1"/>
</dbReference>
<feature type="region of interest" description="Disordered" evidence="1">
    <location>
        <begin position="135"/>
        <end position="165"/>
    </location>
</feature>
<dbReference type="PANTHER" id="PTHR39515:SF2">
    <property type="entry name" value="HTH-TYPE TRANSCRIPTIONAL REGULATOR RV0880"/>
    <property type="match status" value="1"/>
</dbReference>
<dbReference type="Proteomes" id="UP000572680">
    <property type="component" value="Unassembled WGS sequence"/>
</dbReference>
<evidence type="ECO:0000259" key="2">
    <source>
        <dbReference type="SMART" id="SM00347"/>
    </source>
</evidence>
<comment type="caution">
    <text evidence="3">The sequence shown here is derived from an EMBL/GenBank/DDBJ whole genome shotgun (WGS) entry which is preliminary data.</text>
</comment>
<dbReference type="InterPro" id="IPR000835">
    <property type="entry name" value="HTH_MarR-typ"/>
</dbReference>
<organism evidence="3 4">
    <name type="scientific">Actinomadura namibiensis</name>
    <dbReference type="NCBI Taxonomy" id="182080"/>
    <lineage>
        <taxon>Bacteria</taxon>
        <taxon>Bacillati</taxon>
        <taxon>Actinomycetota</taxon>
        <taxon>Actinomycetes</taxon>
        <taxon>Streptosporangiales</taxon>
        <taxon>Thermomonosporaceae</taxon>
        <taxon>Actinomadura</taxon>
    </lineage>
</organism>
<sequence>MSARNLPQLFADARRWFEDALLASMREAGERPVTVAQASVFGALDAEGTPASELARRMGVTRQTVHQAVHGLIAMGLLEQVPDPASARSRLVRMTAEGERVHRRARATIAILEGALAERIGTAAVDALRDALTVPWGEPPLVPAPPSDRRERSRTGPARGLSAGP</sequence>
<dbReference type="SMART" id="SM00347">
    <property type="entry name" value="HTH_MARR"/>
    <property type="match status" value="1"/>
</dbReference>
<dbReference type="GO" id="GO:0003677">
    <property type="term" value="F:DNA binding"/>
    <property type="evidence" value="ECO:0007669"/>
    <property type="project" value="UniProtKB-KW"/>
</dbReference>
<dbReference type="RefSeq" id="WP_220509147.1">
    <property type="nucleotide sequence ID" value="NZ_BAAALP010000035.1"/>
</dbReference>
<dbReference type="GO" id="GO:0003700">
    <property type="term" value="F:DNA-binding transcription factor activity"/>
    <property type="evidence" value="ECO:0007669"/>
    <property type="project" value="InterPro"/>
</dbReference>
<evidence type="ECO:0000313" key="3">
    <source>
        <dbReference type="EMBL" id="MBA8950275.1"/>
    </source>
</evidence>